<dbReference type="GO" id="GO:0003729">
    <property type="term" value="F:mRNA binding"/>
    <property type="evidence" value="ECO:0007669"/>
    <property type="project" value="InterPro"/>
</dbReference>
<accession>A0A9P1BM67</accession>
<feature type="domain" description="C3H1-type" evidence="7">
    <location>
        <begin position="28"/>
        <end position="55"/>
    </location>
</feature>
<dbReference type="OrthoDB" id="415459at2759"/>
<dbReference type="PANTHER" id="PTHR12547">
    <property type="entry name" value="CCCH ZINC FINGER/TIS11-RELATED"/>
    <property type="match status" value="1"/>
</dbReference>
<evidence type="ECO:0000256" key="5">
    <source>
        <dbReference type="PROSITE-ProRule" id="PRU00723"/>
    </source>
</evidence>
<dbReference type="InterPro" id="IPR045877">
    <property type="entry name" value="ZFP36-like"/>
</dbReference>
<evidence type="ECO:0000256" key="3">
    <source>
        <dbReference type="ARBA" id="ARBA00022771"/>
    </source>
</evidence>
<reference evidence="8" key="1">
    <citation type="submission" date="2022-10" db="EMBL/GenBank/DDBJ databases">
        <authorList>
            <person name="Chen Y."/>
            <person name="Dougan E. K."/>
            <person name="Chan C."/>
            <person name="Rhodes N."/>
            <person name="Thang M."/>
        </authorList>
    </citation>
    <scope>NUCLEOTIDE SEQUENCE</scope>
</reference>
<feature type="zinc finger region" description="C3H1-type" evidence="5">
    <location>
        <begin position="28"/>
        <end position="55"/>
    </location>
</feature>
<evidence type="ECO:0000313" key="9">
    <source>
        <dbReference type="EMBL" id="CAL1127741.1"/>
    </source>
</evidence>
<dbReference type="SUPFAM" id="SSF90229">
    <property type="entry name" value="CCCH zinc finger"/>
    <property type="match status" value="3"/>
</dbReference>
<dbReference type="PROSITE" id="PS50103">
    <property type="entry name" value="ZF_C3H1"/>
    <property type="match status" value="3"/>
</dbReference>
<evidence type="ECO:0000256" key="6">
    <source>
        <dbReference type="SAM" id="MobiDB-lite"/>
    </source>
</evidence>
<protein>
    <submittedName>
        <fullName evidence="10">C3H1-type domain-containing protein</fullName>
    </submittedName>
</protein>
<comment type="caution">
    <text evidence="8">The sequence shown here is derived from an EMBL/GenBank/DDBJ whole genome shotgun (WGS) entry which is preliminary data.</text>
</comment>
<evidence type="ECO:0000256" key="2">
    <source>
        <dbReference type="ARBA" id="ARBA00022737"/>
    </source>
</evidence>
<feature type="zinc finger region" description="C3H1-type" evidence="5">
    <location>
        <begin position="98"/>
        <end position="125"/>
    </location>
</feature>
<keyword evidence="4 5" id="KW-0862">Zinc</keyword>
<dbReference type="Gene3D" id="4.10.1000.10">
    <property type="entry name" value="Zinc finger, CCCH-type"/>
    <property type="match status" value="3"/>
</dbReference>
<reference evidence="9" key="2">
    <citation type="submission" date="2024-04" db="EMBL/GenBank/DDBJ databases">
        <authorList>
            <person name="Chen Y."/>
            <person name="Shah S."/>
            <person name="Dougan E. K."/>
            <person name="Thang M."/>
            <person name="Chan C."/>
        </authorList>
    </citation>
    <scope>NUCLEOTIDE SEQUENCE [LARGE SCALE GENOMIC DNA]</scope>
</reference>
<feature type="zinc finger region" description="C3H1-type" evidence="5">
    <location>
        <begin position="63"/>
        <end position="90"/>
    </location>
</feature>
<dbReference type="EMBL" id="CAMXCT010000130">
    <property type="protein sequence ID" value="CAI3974366.1"/>
    <property type="molecule type" value="Genomic_DNA"/>
</dbReference>
<feature type="region of interest" description="Disordered" evidence="6">
    <location>
        <begin position="196"/>
        <end position="230"/>
    </location>
</feature>
<keyword evidence="11" id="KW-1185">Reference proteome</keyword>
<name>A0A9P1BM67_9DINO</name>
<dbReference type="InterPro" id="IPR000571">
    <property type="entry name" value="Znf_CCCH"/>
</dbReference>
<evidence type="ECO:0000313" key="10">
    <source>
        <dbReference type="EMBL" id="CAL4761678.1"/>
    </source>
</evidence>
<dbReference type="AlphaFoldDB" id="A0A9P1BM67"/>
<feature type="domain" description="C3H1-type" evidence="7">
    <location>
        <begin position="98"/>
        <end position="125"/>
    </location>
</feature>
<keyword evidence="2" id="KW-0677">Repeat</keyword>
<feature type="domain" description="C3H1-type" evidence="7">
    <location>
        <begin position="63"/>
        <end position="90"/>
    </location>
</feature>
<evidence type="ECO:0000259" key="7">
    <source>
        <dbReference type="PROSITE" id="PS50103"/>
    </source>
</evidence>
<dbReference type="Pfam" id="PF00642">
    <property type="entry name" value="zf-CCCH"/>
    <property type="match status" value="1"/>
</dbReference>
<dbReference type="InterPro" id="IPR036855">
    <property type="entry name" value="Znf_CCCH_sf"/>
</dbReference>
<feature type="region of interest" description="Disordered" evidence="6">
    <location>
        <begin position="144"/>
        <end position="166"/>
    </location>
</feature>
<evidence type="ECO:0000313" key="11">
    <source>
        <dbReference type="Proteomes" id="UP001152797"/>
    </source>
</evidence>
<keyword evidence="3 5" id="KW-0863">Zinc-finger</keyword>
<dbReference type="GO" id="GO:0008270">
    <property type="term" value="F:zinc ion binding"/>
    <property type="evidence" value="ECO:0007669"/>
    <property type="project" value="UniProtKB-KW"/>
</dbReference>
<feature type="compositionally biased region" description="Basic residues" evidence="6">
    <location>
        <begin position="152"/>
        <end position="166"/>
    </location>
</feature>
<gene>
    <name evidence="8" type="ORF">C1SCF055_LOCUS2775</name>
</gene>
<evidence type="ECO:0000256" key="1">
    <source>
        <dbReference type="ARBA" id="ARBA00022723"/>
    </source>
</evidence>
<evidence type="ECO:0000256" key="4">
    <source>
        <dbReference type="ARBA" id="ARBA00022833"/>
    </source>
</evidence>
<keyword evidence="1 5" id="KW-0479">Metal-binding</keyword>
<dbReference type="EMBL" id="CAMXCT030000130">
    <property type="protein sequence ID" value="CAL4761678.1"/>
    <property type="molecule type" value="Genomic_DNA"/>
</dbReference>
<proteinExistence type="predicted"/>
<dbReference type="Pfam" id="PF14608">
    <property type="entry name" value="zf-CCCH_2"/>
    <property type="match status" value="1"/>
</dbReference>
<dbReference type="Proteomes" id="UP001152797">
    <property type="component" value="Unassembled WGS sequence"/>
</dbReference>
<dbReference type="PANTHER" id="PTHR12547:SF18">
    <property type="entry name" value="PROTEIN TIS11"/>
    <property type="match status" value="1"/>
</dbReference>
<dbReference type="SMART" id="SM00356">
    <property type="entry name" value="ZnF_C3H1"/>
    <property type="match status" value="3"/>
</dbReference>
<feature type="compositionally biased region" description="Polar residues" evidence="6">
    <location>
        <begin position="196"/>
        <end position="224"/>
    </location>
</feature>
<organism evidence="8">
    <name type="scientific">Cladocopium goreaui</name>
    <dbReference type="NCBI Taxonomy" id="2562237"/>
    <lineage>
        <taxon>Eukaryota</taxon>
        <taxon>Sar</taxon>
        <taxon>Alveolata</taxon>
        <taxon>Dinophyceae</taxon>
        <taxon>Suessiales</taxon>
        <taxon>Symbiodiniaceae</taxon>
        <taxon>Cladocopium</taxon>
    </lineage>
</organism>
<evidence type="ECO:0000313" key="8">
    <source>
        <dbReference type="EMBL" id="CAI3974366.1"/>
    </source>
</evidence>
<dbReference type="EMBL" id="CAMXCT020000130">
    <property type="protein sequence ID" value="CAL1127741.1"/>
    <property type="molecule type" value="Genomic_DNA"/>
</dbReference>
<sequence>MEPRRRRGQEAKAPAQQAVRGTRYEDQFFKTKMCMFWEKGACTRGFDCKYAHGDKELNEMPNLTKTSLCRDLLTTGSCTRPGCLFAHNVEELRATNEFYKTSMCSFFRVGQCKLGSACRHAHDPAELADLPKGKEFALDDAEVSQIGLPGRSGRRGGRKAREKHSKTILTEDDDELPESFFDRMTTSPATFGWVASPQSPESHGTSNAESISTSTCTGGAASQVSDEDDNLDDVPDMWARMKTTPAPSATMVAMNRGAMMMGKSMIQSEIQAMPVTAAGQLQLPQMQLCQQSPVMMQQVNGTQLQGINGTQLQGINGAQMQGAPVQNGDGAPMMMVPMQMPMVFVQVPMQPQQQVAQQVVPMMQKGPYMDTSNFVRQMSNEMEAKILESAMPEVYED</sequence>